<keyword evidence="8 10" id="KW-0456">Lyase</keyword>
<evidence type="ECO:0000256" key="9">
    <source>
        <dbReference type="ARBA" id="ARBA00045763"/>
    </source>
</evidence>
<feature type="binding site" evidence="10">
    <location>
        <position position="372"/>
    </location>
    <ligand>
        <name>(2R)-2-phosphoglycerate</name>
        <dbReference type="ChEBI" id="CHEBI:58289"/>
    </ligand>
</feature>
<feature type="domain" description="Enolase N-terminal" evidence="12">
    <location>
        <begin position="10"/>
        <end position="140"/>
    </location>
</feature>
<feature type="binding site" evidence="10">
    <location>
        <position position="248"/>
    </location>
    <ligand>
        <name>Mg(2+)</name>
        <dbReference type="ChEBI" id="CHEBI:18420"/>
    </ligand>
</feature>
<dbReference type="EMBL" id="JAKLWS010000001">
    <property type="protein sequence ID" value="MCG2587238.1"/>
    <property type="molecule type" value="Genomic_DNA"/>
</dbReference>
<dbReference type="SFLD" id="SFLDG00178">
    <property type="entry name" value="enolase"/>
    <property type="match status" value="1"/>
</dbReference>
<evidence type="ECO:0000256" key="2">
    <source>
        <dbReference type="ARBA" id="ARBA00009604"/>
    </source>
</evidence>
<dbReference type="PIRSF" id="PIRSF001400">
    <property type="entry name" value="Enolase"/>
    <property type="match status" value="1"/>
</dbReference>
<evidence type="ECO:0000256" key="1">
    <source>
        <dbReference type="ARBA" id="ARBA00005031"/>
    </source>
</evidence>
<dbReference type="PRINTS" id="PR00148">
    <property type="entry name" value="ENOLASE"/>
</dbReference>
<feature type="domain" description="Enolase C-terminal TIM barrel" evidence="11">
    <location>
        <begin position="145"/>
        <end position="431"/>
    </location>
</feature>
<comment type="similarity">
    <text evidence="2 10">Belongs to the enolase family.</text>
</comment>
<keyword evidence="10" id="KW-0479">Metal-binding</keyword>
<evidence type="ECO:0000256" key="5">
    <source>
        <dbReference type="ARBA" id="ARBA00022525"/>
    </source>
</evidence>
<evidence type="ECO:0000259" key="12">
    <source>
        <dbReference type="SMART" id="SM01193"/>
    </source>
</evidence>
<feature type="binding site" evidence="10">
    <location>
        <position position="318"/>
    </location>
    <ligand>
        <name>Mg(2+)</name>
        <dbReference type="ChEBI" id="CHEBI:18420"/>
    </ligand>
</feature>
<dbReference type="SUPFAM" id="SSF54826">
    <property type="entry name" value="Enolase N-terminal domain-like"/>
    <property type="match status" value="1"/>
</dbReference>
<dbReference type="SMART" id="SM01193">
    <property type="entry name" value="Enolase_N"/>
    <property type="match status" value="1"/>
</dbReference>
<dbReference type="SMART" id="SM01192">
    <property type="entry name" value="Enolase_C"/>
    <property type="match status" value="1"/>
</dbReference>
<dbReference type="NCBIfam" id="TIGR01060">
    <property type="entry name" value="eno"/>
    <property type="match status" value="1"/>
</dbReference>
<dbReference type="GO" id="GO:0004634">
    <property type="term" value="F:phosphopyruvate hydratase activity"/>
    <property type="evidence" value="ECO:0007669"/>
    <property type="project" value="UniProtKB-EC"/>
</dbReference>
<dbReference type="PANTHER" id="PTHR11902:SF1">
    <property type="entry name" value="ENOLASE"/>
    <property type="match status" value="1"/>
</dbReference>
<accession>A0ABS9K8V8</accession>
<evidence type="ECO:0000313" key="14">
    <source>
        <dbReference type="Proteomes" id="UP001165366"/>
    </source>
</evidence>
<dbReference type="Pfam" id="PF03952">
    <property type="entry name" value="Enolase_N"/>
    <property type="match status" value="1"/>
</dbReference>
<comment type="function">
    <text evidence="9 10">Catalyzes the reversible conversion of 2-phosphoglycerate (2-PG) into phosphoenolpyruvate (PEP). It is essential for the degradation of carbohydrates via glycolysis.</text>
</comment>
<keyword evidence="5 10" id="KW-0964">Secreted</keyword>
<keyword evidence="14" id="KW-1185">Reference proteome</keyword>
<reference evidence="13" key="1">
    <citation type="submission" date="2022-01" db="EMBL/GenBank/DDBJ databases">
        <authorList>
            <person name="Wang Y."/>
        </authorList>
    </citation>
    <scope>NUCLEOTIDE SEQUENCE</scope>
    <source>
        <strain evidence="13">WB101</strain>
    </source>
</reference>
<evidence type="ECO:0000313" key="13">
    <source>
        <dbReference type="EMBL" id="MCG2587238.1"/>
    </source>
</evidence>
<keyword evidence="10" id="KW-0963">Cytoplasm</keyword>
<dbReference type="InterPro" id="IPR029017">
    <property type="entry name" value="Enolase-like_N"/>
</dbReference>
<comment type="caution">
    <text evidence="13">The sequence shown here is derived from an EMBL/GenBank/DDBJ whole genome shotgun (WGS) entry which is preliminary data.</text>
</comment>
<dbReference type="RefSeq" id="WP_237852081.1">
    <property type="nucleotide sequence ID" value="NZ_JAKLWS010000001.1"/>
</dbReference>
<feature type="active site" description="Proton donor" evidence="10">
    <location>
        <position position="211"/>
    </location>
</feature>
<gene>
    <name evidence="10 13" type="primary">eno</name>
    <name evidence="13" type="ORF">L6773_01585</name>
</gene>
<evidence type="ECO:0000256" key="3">
    <source>
        <dbReference type="ARBA" id="ARBA00012058"/>
    </source>
</evidence>
<dbReference type="SUPFAM" id="SSF51604">
    <property type="entry name" value="Enolase C-terminal domain-like"/>
    <property type="match status" value="1"/>
</dbReference>
<comment type="cofactor">
    <cofactor evidence="10">
        <name>Mg(2+)</name>
        <dbReference type="ChEBI" id="CHEBI:18420"/>
    </cofactor>
    <text evidence="10">Binds a second Mg(2+) ion via substrate during catalysis.</text>
</comment>
<evidence type="ECO:0000256" key="4">
    <source>
        <dbReference type="ARBA" id="ARBA00017068"/>
    </source>
</evidence>
<keyword evidence="7 10" id="KW-0324">Glycolysis</keyword>
<dbReference type="PROSITE" id="PS00164">
    <property type="entry name" value="ENOLASE"/>
    <property type="match status" value="1"/>
</dbReference>
<dbReference type="CDD" id="cd03313">
    <property type="entry name" value="enolase"/>
    <property type="match status" value="1"/>
</dbReference>
<dbReference type="Pfam" id="PF00113">
    <property type="entry name" value="Enolase_C"/>
    <property type="match status" value="1"/>
</dbReference>
<comment type="pathway">
    <text evidence="1 10">Carbohydrate degradation; glycolysis; pyruvate from D-glyceraldehyde 3-phosphate: step 4/5.</text>
</comment>
<feature type="binding site" evidence="10">
    <location>
        <position position="291"/>
    </location>
    <ligand>
        <name>Mg(2+)</name>
        <dbReference type="ChEBI" id="CHEBI:18420"/>
    </ligand>
</feature>
<dbReference type="SFLD" id="SFLDS00001">
    <property type="entry name" value="Enolase"/>
    <property type="match status" value="1"/>
</dbReference>
<keyword evidence="6 10" id="KW-0460">Magnesium</keyword>
<dbReference type="InterPro" id="IPR020810">
    <property type="entry name" value="Enolase_C"/>
</dbReference>
<reference evidence="13" key="2">
    <citation type="submission" date="2024-05" db="EMBL/GenBank/DDBJ databases">
        <title>Rhodohalobacter halophilus gen. nov., sp. nov., a moderately halophilic member of the family Balneolaceae.</title>
        <authorList>
            <person name="Xia J."/>
        </authorList>
    </citation>
    <scope>NUCLEOTIDE SEQUENCE</scope>
    <source>
        <strain evidence="13">WB101</strain>
    </source>
</reference>
<evidence type="ECO:0000256" key="8">
    <source>
        <dbReference type="ARBA" id="ARBA00023239"/>
    </source>
</evidence>
<proteinExistence type="inferred from homology"/>
<dbReference type="PANTHER" id="PTHR11902">
    <property type="entry name" value="ENOLASE"/>
    <property type="match status" value="1"/>
</dbReference>
<evidence type="ECO:0000256" key="7">
    <source>
        <dbReference type="ARBA" id="ARBA00023152"/>
    </source>
</evidence>
<dbReference type="SFLD" id="SFLDF00002">
    <property type="entry name" value="enolase"/>
    <property type="match status" value="1"/>
</dbReference>
<dbReference type="Gene3D" id="3.30.390.10">
    <property type="entry name" value="Enolase-like, N-terminal domain"/>
    <property type="match status" value="1"/>
</dbReference>
<dbReference type="InterPro" id="IPR000941">
    <property type="entry name" value="Enolase"/>
</dbReference>
<comment type="catalytic activity">
    <reaction evidence="10">
        <text>(2R)-2-phosphoglycerate = phosphoenolpyruvate + H2O</text>
        <dbReference type="Rhea" id="RHEA:10164"/>
        <dbReference type="ChEBI" id="CHEBI:15377"/>
        <dbReference type="ChEBI" id="CHEBI:58289"/>
        <dbReference type="ChEBI" id="CHEBI:58702"/>
        <dbReference type="EC" id="4.2.1.11"/>
    </reaction>
</comment>
<dbReference type="HAMAP" id="MF_00318">
    <property type="entry name" value="Enolase"/>
    <property type="match status" value="1"/>
</dbReference>
<feature type="active site" description="Proton acceptor" evidence="10">
    <location>
        <position position="343"/>
    </location>
</feature>
<dbReference type="InterPro" id="IPR036849">
    <property type="entry name" value="Enolase-like_C_sf"/>
</dbReference>
<evidence type="ECO:0000259" key="11">
    <source>
        <dbReference type="SMART" id="SM01192"/>
    </source>
</evidence>
<feature type="binding site" evidence="10">
    <location>
        <position position="373"/>
    </location>
    <ligand>
        <name>(2R)-2-phosphoglycerate</name>
        <dbReference type="ChEBI" id="CHEBI:58289"/>
    </ligand>
</feature>
<protein>
    <recommendedName>
        <fullName evidence="4 10">Enolase</fullName>
        <ecNumber evidence="3 10">4.2.1.11</ecNumber>
    </recommendedName>
    <alternativeName>
        <fullName evidence="10">2-phospho-D-glycerate hydro-lyase</fullName>
    </alternativeName>
    <alternativeName>
        <fullName evidence="10">2-phosphoglycerate dehydratase</fullName>
    </alternativeName>
</protein>
<feature type="binding site" evidence="10">
    <location>
        <position position="169"/>
    </location>
    <ligand>
        <name>(2R)-2-phosphoglycerate</name>
        <dbReference type="ChEBI" id="CHEBI:58289"/>
    </ligand>
</feature>
<dbReference type="InterPro" id="IPR020811">
    <property type="entry name" value="Enolase_N"/>
</dbReference>
<dbReference type="Proteomes" id="UP001165366">
    <property type="component" value="Unassembled WGS sequence"/>
</dbReference>
<feature type="binding site" evidence="10">
    <location>
        <position position="343"/>
    </location>
    <ligand>
        <name>(2R)-2-phosphoglycerate</name>
        <dbReference type="ChEBI" id="CHEBI:58289"/>
    </ligand>
</feature>
<evidence type="ECO:0000256" key="6">
    <source>
        <dbReference type="ARBA" id="ARBA00022842"/>
    </source>
</evidence>
<dbReference type="InterPro" id="IPR020809">
    <property type="entry name" value="Enolase_CS"/>
</dbReference>
<dbReference type="Gene3D" id="3.20.20.120">
    <property type="entry name" value="Enolase-like C-terminal domain"/>
    <property type="match status" value="1"/>
</dbReference>
<dbReference type="EC" id="4.2.1.11" evidence="3 10"/>
<sequence length="433" mass="48096">MNLNEHSVRIKNIDAIQVFDSRGNPTLEAFVELENGTTGSAIVPSGASTGQFEAHELRDGDKEKFLGKSVYRAIENVKGEIRVELVGKDVHQQEEMDQLMIELDGTKNKSRLGANAILGVSMAISRALSNAQGKSLFQTLTDGGGTLLPLPEIQIMGGGAHAEGSIDIQDFMIICTGAESYLQCLEMTFNVFHHCGRLLKKKGKLAGVADEGGYWPIFDSNEELFEILLESIEGAGYSLGEDVQLSLDIAASEFYDNGRYHLNLDNRSLTGDQFYKVISGWCKQYPIISIEDPFAETDTLNWKRFTKEFGNKIQIIGDDLFTTDIKRVKEGKEDKLANSVLIKLNQIGTVTETIECIKQTQEFGWTPVISARSGETEDPFISHLAVATNAGQLKVGSFSRSERMVKWNEILRIERELQEKAEFIGEKIFSFAM</sequence>
<feature type="binding site" evidence="10">
    <location>
        <position position="394"/>
    </location>
    <ligand>
        <name>(2R)-2-phosphoglycerate</name>
        <dbReference type="ChEBI" id="CHEBI:58289"/>
    </ligand>
</feature>
<organism evidence="13 14">
    <name type="scientific">Rhodohalobacter sulfatireducens</name>
    <dbReference type="NCBI Taxonomy" id="2911366"/>
    <lineage>
        <taxon>Bacteria</taxon>
        <taxon>Pseudomonadati</taxon>
        <taxon>Balneolota</taxon>
        <taxon>Balneolia</taxon>
        <taxon>Balneolales</taxon>
        <taxon>Balneolaceae</taxon>
        <taxon>Rhodohalobacter</taxon>
    </lineage>
</organism>
<name>A0ABS9K8V8_9BACT</name>
<evidence type="ECO:0000256" key="10">
    <source>
        <dbReference type="HAMAP-Rule" id="MF_00318"/>
    </source>
</evidence>
<comment type="subcellular location">
    <subcellularLocation>
        <location evidence="10">Cytoplasm</location>
    </subcellularLocation>
    <subcellularLocation>
        <location evidence="10">Secreted</location>
    </subcellularLocation>
    <subcellularLocation>
        <location evidence="10">Cell surface</location>
    </subcellularLocation>
    <text evidence="10">Fractions of enolase are present in both the cytoplasm and on the cell surface.</text>
</comment>